<protein>
    <submittedName>
        <fullName evidence="1">Uncharacterized protein</fullName>
    </submittedName>
</protein>
<dbReference type="RefSeq" id="WP_101684928.1">
    <property type="nucleotide sequence ID" value="NZ_PJRP01000021.1"/>
</dbReference>
<dbReference type="AlphaFoldDB" id="A0A2N5C3W5"/>
<name>A0A2N5C3W5_9BURK</name>
<gene>
    <name evidence="1" type="ORF">CYJ10_29185</name>
</gene>
<accession>A0A2N5C3W5</accession>
<sequence>MAYAIGQIVRLTKDIIEDACGEHPALLLGTKGDLCKIAIRGVSKPAFAFAVDRLKGGSFAVKEDEIQDAPANIWLFSNDDDYWLTRETDPAKVLAEYLECFGPMDPSEIGCTTPKGKPADVPCMLSADRLALCTFTNEDGTKEPFAVATAKQVAMPDTVLPYLFASANF</sequence>
<reference evidence="1 2" key="1">
    <citation type="submission" date="2017-12" db="EMBL/GenBank/DDBJ databases">
        <title>Genome sequence of the active heterotrophic nitrifier-denitrifier, Cupriavidus pauculus UM1.</title>
        <authorList>
            <person name="Putonti C."/>
            <person name="Castignetti D."/>
        </authorList>
    </citation>
    <scope>NUCLEOTIDE SEQUENCE [LARGE SCALE GENOMIC DNA]</scope>
    <source>
        <strain evidence="1 2">UM1</strain>
    </source>
</reference>
<organism evidence="1 2">
    <name type="scientific">Cupriavidus pauculus</name>
    <dbReference type="NCBI Taxonomy" id="82633"/>
    <lineage>
        <taxon>Bacteria</taxon>
        <taxon>Pseudomonadati</taxon>
        <taxon>Pseudomonadota</taxon>
        <taxon>Betaproteobacteria</taxon>
        <taxon>Burkholderiales</taxon>
        <taxon>Burkholderiaceae</taxon>
        <taxon>Cupriavidus</taxon>
    </lineage>
</organism>
<proteinExistence type="predicted"/>
<dbReference type="Proteomes" id="UP000234341">
    <property type="component" value="Unassembled WGS sequence"/>
</dbReference>
<dbReference type="OrthoDB" id="9823755at2"/>
<dbReference type="EMBL" id="PJRP01000021">
    <property type="protein sequence ID" value="PLP96919.1"/>
    <property type="molecule type" value="Genomic_DNA"/>
</dbReference>
<evidence type="ECO:0000313" key="2">
    <source>
        <dbReference type="Proteomes" id="UP000234341"/>
    </source>
</evidence>
<evidence type="ECO:0000313" key="1">
    <source>
        <dbReference type="EMBL" id="PLP96919.1"/>
    </source>
</evidence>
<comment type="caution">
    <text evidence="1">The sequence shown here is derived from an EMBL/GenBank/DDBJ whole genome shotgun (WGS) entry which is preliminary data.</text>
</comment>